<dbReference type="Proteomes" id="UP000886047">
    <property type="component" value="Unassembled WGS sequence"/>
</dbReference>
<keyword evidence="1" id="KW-0597">Phosphoprotein</keyword>
<dbReference type="FunFam" id="3.40.50.2300:FF:000361">
    <property type="entry name" value="Two-component system response regulator"/>
    <property type="match status" value="1"/>
</dbReference>
<proteinExistence type="predicted"/>
<feature type="modified residue" description="4-aspartylphosphate" evidence="1">
    <location>
        <position position="55"/>
    </location>
</feature>
<evidence type="ECO:0000256" key="1">
    <source>
        <dbReference type="PROSITE-ProRule" id="PRU00169"/>
    </source>
</evidence>
<reference evidence="4" key="1">
    <citation type="journal article" date="2020" name="mSystems">
        <title>Genome- and Community-Level Interaction Insights into Carbon Utilization and Element Cycling Functions of Hydrothermarchaeota in Hydrothermal Sediment.</title>
        <authorList>
            <person name="Zhou Z."/>
            <person name="Liu Y."/>
            <person name="Xu W."/>
            <person name="Pan J."/>
            <person name="Luo Z.H."/>
            <person name="Li M."/>
        </authorList>
    </citation>
    <scope>NUCLEOTIDE SEQUENCE [LARGE SCALE GENOMIC DNA]</scope>
    <source>
        <strain evidence="4">SpSt-1217</strain>
    </source>
</reference>
<organism evidence="4">
    <name type="scientific">Mariniphaga anaerophila</name>
    <dbReference type="NCBI Taxonomy" id="1484053"/>
    <lineage>
        <taxon>Bacteria</taxon>
        <taxon>Pseudomonadati</taxon>
        <taxon>Bacteroidota</taxon>
        <taxon>Bacteroidia</taxon>
        <taxon>Marinilabiliales</taxon>
        <taxon>Prolixibacteraceae</taxon>
        <taxon>Mariniphaga</taxon>
    </lineage>
</organism>
<dbReference type="GO" id="GO:0000156">
    <property type="term" value="F:phosphorelay response regulator activity"/>
    <property type="evidence" value="ECO:0007669"/>
    <property type="project" value="InterPro"/>
</dbReference>
<dbReference type="InterPro" id="IPR001789">
    <property type="entry name" value="Sig_transdc_resp-reg_receiver"/>
</dbReference>
<dbReference type="SMART" id="SM00850">
    <property type="entry name" value="LytTR"/>
    <property type="match status" value="1"/>
</dbReference>
<dbReference type="InterPro" id="IPR046947">
    <property type="entry name" value="LytR-like"/>
</dbReference>
<dbReference type="PROSITE" id="PS50110">
    <property type="entry name" value="RESPONSE_REGULATORY"/>
    <property type="match status" value="1"/>
</dbReference>
<dbReference type="InterPro" id="IPR011006">
    <property type="entry name" value="CheY-like_superfamily"/>
</dbReference>
<dbReference type="SUPFAM" id="SSF52172">
    <property type="entry name" value="CheY-like"/>
    <property type="match status" value="1"/>
</dbReference>
<dbReference type="PROSITE" id="PS50930">
    <property type="entry name" value="HTH_LYTTR"/>
    <property type="match status" value="1"/>
</dbReference>
<gene>
    <name evidence="4" type="ORF">ENN90_08575</name>
</gene>
<name>A0A831LXK2_9BACT</name>
<evidence type="ECO:0000313" key="4">
    <source>
        <dbReference type="EMBL" id="HDR51656.1"/>
    </source>
</evidence>
<evidence type="ECO:0000259" key="3">
    <source>
        <dbReference type="PROSITE" id="PS50930"/>
    </source>
</evidence>
<dbReference type="PANTHER" id="PTHR37299:SF1">
    <property type="entry name" value="STAGE 0 SPORULATION PROTEIN A HOMOLOG"/>
    <property type="match status" value="1"/>
</dbReference>
<dbReference type="SMART" id="SM00448">
    <property type="entry name" value="REC"/>
    <property type="match status" value="1"/>
</dbReference>
<accession>A0A831LXK2</accession>
<feature type="domain" description="Response regulatory" evidence="2">
    <location>
        <begin position="2"/>
        <end position="115"/>
    </location>
</feature>
<dbReference type="AlphaFoldDB" id="A0A831LXK2"/>
<comment type="caution">
    <text evidence="4">The sequence shown here is derived from an EMBL/GenBank/DDBJ whole genome shotgun (WGS) entry which is preliminary data.</text>
</comment>
<dbReference type="PANTHER" id="PTHR37299">
    <property type="entry name" value="TRANSCRIPTIONAL REGULATOR-RELATED"/>
    <property type="match status" value="1"/>
</dbReference>
<protein>
    <submittedName>
        <fullName evidence="4">Response regulator transcription factor</fullName>
    </submittedName>
</protein>
<dbReference type="Pfam" id="PF00072">
    <property type="entry name" value="Response_reg"/>
    <property type="match status" value="1"/>
</dbReference>
<dbReference type="EMBL" id="DSDK01000468">
    <property type="protein sequence ID" value="HDR51656.1"/>
    <property type="molecule type" value="Genomic_DNA"/>
</dbReference>
<dbReference type="GO" id="GO:0003677">
    <property type="term" value="F:DNA binding"/>
    <property type="evidence" value="ECO:0007669"/>
    <property type="project" value="InterPro"/>
</dbReference>
<dbReference type="Gene3D" id="2.40.50.1020">
    <property type="entry name" value="LytTr DNA-binding domain"/>
    <property type="match status" value="1"/>
</dbReference>
<dbReference type="Gene3D" id="3.40.50.2300">
    <property type="match status" value="1"/>
</dbReference>
<dbReference type="Pfam" id="PF04397">
    <property type="entry name" value="LytTR"/>
    <property type="match status" value="1"/>
</dbReference>
<sequence length="249" mass="29034">MKVVIIEDERLAAEKLESLLKQVDVEINVIAKLESVEESVNWLTSHPSPDMIFMDIQLDDGISFEILDAIKVEAPVIFTTAFDQYAIRAFKVNSVDYLLKPIDRNALETALEKYRRVFRPAGMEEKLSKVFEQLAKPWKTRFFVKVGLHFQSVPVEEICCFFVEERCSFLKTQTGKNYALDYSLDQLQKRVDPELFFRINRNFMVNINCIAEIISYSTNRLKLKLKNFNDEGLIVSRDKVSAFKQWLDR</sequence>
<dbReference type="InterPro" id="IPR007492">
    <property type="entry name" value="LytTR_DNA-bd_dom"/>
</dbReference>
<feature type="domain" description="HTH LytTR-type" evidence="3">
    <location>
        <begin position="169"/>
        <end position="249"/>
    </location>
</feature>
<evidence type="ECO:0000259" key="2">
    <source>
        <dbReference type="PROSITE" id="PS50110"/>
    </source>
</evidence>